<evidence type="ECO:0000313" key="4">
    <source>
        <dbReference type="Proteomes" id="UP000566819"/>
    </source>
</evidence>
<proteinExistence type="predicted"/>
<comment type="caution">
    <text evidence="3">The sequence shown here is derived from an EMBL/GenBank/DDBJ whole genome shotgun (WGS) entry which is preliminary data.</text>
</comment>
<dbReference type="InterPro" id="IPR048519">
    <property type="entry name" value="Gfd2/YDR514C-like_C"/>
</dbReference>
<dbReference type="PANTHER" id="PTHR28083">
    <property type="entry name" value="GOOD FOR FULL DBP5 ACTIVITY PROTEIN 2"/>
    <property type="match status" value="1"/>
</dbReference>
<dbReference type="Pfam" id="PF21762">
    <property type="entry name" value="DEDDh_C"/>
    <property type="match status" value="1"/>
</dbReference>
<dbReference type="AlphaFoldDB" id="A0A8H4W1T8"/>
<feature type="domain" description="Gfd2/YDR514C-like C-terminal" evidence="2">
    <location>
        <begin position="101"/>
        <end position="280"/>
    </location>
</feature>
<gene>
    <name evidence="3" type="ORF">G7Y89_g10257</name>
</gene>
<organism evidence="3 4">
    <name type="scientific">Cudoniella acicularis</name>
    <dbReference type="NCBI Taxonomy" id="354080"/>
    <lineage>
        <taxon>Eukaryota</taxon>
        <taxon>Fungi</taxon>
        <taxon>Dikarya</taxon>
        <taxon>Ascomycota</taxon>
        <taxon>Pezizomycotina</taxon>
        <taxon>Leotiomycetes</taxon>
        <taxon>Helotiales</taxon>
        <taxon>Tricladiaceae</taxon>
        <taxon>Cudoniella</taxon>
    </lineage>
</organism>
<dbReference type="PANTHER" id="PTHR28083:SF1">
    <property type="entry name" value="GOOD FOR FULL DBP5 ACTIVITY PROTEIN 2"/>
    <property type="match status" value="1"/>
</dbReference>
<name>A0A8H4W1T8_9HELO</name>
<sequence>MLQPPHKSLLESNNYIQLTVLISLNMARTRKVTFRRTSVTKRRLGFVQKTPIVKLMQESLRLTETLSATDSSSVASSSTASSWTTLSNNPSTTSSDDDSIVFVSIDFNVQLTDDKKNKACKWIDIREIGFSTLDTRDISGPSTDFRKIIKTENYHRKSSKETKFLFGESKILQNYRDLVLRKILIENKEGRPRKVVLVFHDFEEDEKMLRALHMDLAHSIYPSVVGVIDMKTLAPPLLQTTRRKLREYDFHLLLEILRIPFNNLTIAGNDAHFVMKAMLMLAVRSVKRMKNVDEKMVARIKAIAQGSIDWELSIPTLDQVRKMGPQYTYPEEEMEERTRQEDTKGAGFLDLPFEFESFLAEKPCAHLTTRNIIAAT</sequence>
<protein>
    <recommendedName>
        <fullName evidence="2">Gfd2/YDR514C-like C-terminal domain-containing protein</fullName>
    </recommendedName>
</protein>
<feature type="region of interest" description="Disordered" evidence="1">
    <location>
        <begin position="74"/>
        <end position="95"/>
    </location>
</feature>
<dbReference type="InterPro" id="IPR040151">
    <property type="entry name" value="Gfd2/YDR514C-like"/>
</dbReference>
<dbReference type="EMBL" id="JAAMPI010000893">
    <property type="protein sequence ID" value="KAF4627899.1"/>
    <property type="molecule type" value="Genomic_DNA"/>
</dbReference>
<dbReference type="Proteomes" id="UP000566819">
    <property type="component" value="Unassembled WGS sequence"/>
</dbReference>
<evidence type="ECO:0000256" key="1">
    <source>
        <dbReference type="SAM" id="MobiDB-lite"/>
    </source>
</evidence>
<reference evidence="3 4" key="1">
    <citation type="submission" date="2020-03" db="EMBL/GenBank/DDBJ databases">
        <title>Draft Genome Sequence of Cudoniella acicularis.</title>
        <authorList>
            <person name="Buettner E."/>
            <person name="Kellner H."/>
        </authorList>
    </citation>
    <scope>NUCLEOTIDE SEQUENCE [LARGE SCALE GENOMIC DNA]</scope>
    <source>
        <strain evidence="3 4">DSM 108380</strain>
    </source>
</reference>
<evidence type="ECO:0000313" key="3">
    <source>
        <dbReference type="EMBL" id="KAF4627899.1"/>
    </source>
</evidence>
<dbReference type="OrthoDB" id="5953249at2759"/>
<evidence type="ECO:0000259" key="2">
    <source>
        <dbReference type="Pfam" id="PF21762"/>
    </source>
</evidence>
<keyword evidence="4" id="KW-1185">Reference proteome</keyword>
<accession>A0A8H4W1T8</accession>